<keyword evidence="3" id="KW-1185">Reference proteome</keyword>
<dbReference type="FunCoup" id="G0NB06">
    <property type="interactions" value="419"/>
</dbReference>
<dbReference type="OrthoDB" id="5840954at2759"/>
<gene>
    <name evidence="2" type="ORF">CAEBREN_15346</name>
</gene>
<accession>G0NB06</accession>
<evidence type="ECO:0000313" key="2">
    <source>
        <dbReference type="EMBL" id="EGT56762.1"/>
    </source>
</evidence>
<dbReference type="AlphaFoldDB" id="G0NB06"/>
<evidence type="ECO:0000256" key="1">
    <source>
        <dbReference type="SAM" id="MobiDB-lite"/>
    </source>
</evidence>
<reference evidence="3" key="1">
    <citation type="submission" date="2011-07" db="EMBL/GenBank/DDBJ databases">
        <authorList>
            <consortium name="Caenorhabditis brenneri Sequencing and Analysis Consortium"/>
            <person name="Wilson R.K."/>
        </authorList>
    </citation>
    <scope>NUCLEOTIDE SEQUENCE [LARGE SCALE GENOMIC DNA]</scope>
    <source>
        <strain evidence="3">PB2801</strain>
    </source>
</reference>
<feature type="region of interest" description="Disordered" evidence="1">
    <location>
        <begin position="232"/>
        <end position="253"/>
    </location>
</feature>
<dbReference type="HOGENOM" id="CLU_1016460_0_0_1"/>
<protein>
    <submittedName>
        <fullName evidence="2">Uncharacterized protein</fullName>
    </submittedName>
</protein>
<dbReference type="Proteomes" id="UP000008068">
    <property type="component" value="Unassembled WGS sequence"/>
</dbReference>
<dbReference type="EMBL" id="GL379856">
    <property type="protein sequence ID" value="EGT56762.1"/>
    <property type="molecule type" value="Genomic_DNA"/>
</dbReference>
<name>G0NB06_CAEBE</name>
<sequence>MTQLTNNFNGFANQGFCNFNSAPHQQHSDEEMTYYVREPNGKRPFPVEFEMDMEYVPPRAKRRFDRISACLENFSISNDKPLPMNLESSSDEEMDEIVTPPSIDEDTETTSGPLVVEPDDEPAVAKKIRLDGTLQRYLDKYKQADIQFLPKPEKLRGDEIAIWQPKILVSPKNDFNMSGRIQEIDDDEADQLAEEVKTRIIENEGMVDEEQNNQEETTGIVDLNCASDLSDIGSSWSSPVSSPGSSGQIVELDSDSLNSLTNGYVTDEEMMEFE</sequence>
<proteinExistence type="predicted"/>
<organism evidence="3">
    <name type="scientific">Caenorhabditis brenneri</name>
    <name type="common">Nematode worm</name>
    <dbReference type="NCBI Taxonomy" id="135651"/>
    <lineage>
        <taxon>Eukaryota</taxon>
        <taxon>Metazoa</taxon>
        <taxon>Ecdysozoa</taxon>
        <taxon>Nematoda</taxon>
        <taxon>Chromadorea</taxon>
        <taxon>Rhabditida</taxon>
        <taxon>Rhabditina</taxon>
        <taxon>Rhabditomorpha</taxon>
        <taxon>Rhabditoidea</taxon>
        <taxon>Rhabditidae</taxon>
        <taxon>Peloderinae</taxon>
        <taxon>Caenorhabditis</taxon>
    </lineage>
</organism>
<feature type="compositionally biased region" description="Low complexity" evidence="1">
    <location>
        <begin position="232"/>
        <end position="247"/>
    </location>
</feature>
<dbReference type="InParanoid" id="G0NB06"/>
<evidence type="ECO:0000313" key="3">
    <source>
        <dbReference type="Proteomes" id="UP000008068"/>
    </source>
</evidence>
<dbReference type="eggNOG" id="ENOG502R27S">
    <property type="taxonomic scope" value="Eukaryota"/>
</dbReference>
<dbReference type="OMA" id="MEYVPRT"/>